<keyword evidence="3" id="KW-1185">Reference proteome</keyword>
<evidence type="ECO:0000256" key="1">
    <source>
        <dbReference type="SAM" id="SignalP"/>
    </source>
</evidence>
<keyword evidence="1" id="KW-0732">Signal</keyword>
<evidence type="ECO:0000313" key="3">
    <source>
        <dbReference type="Proteomes" id="UP000611215"/>
    </source>
</evidence>
<gene>
    <name evidence="2" type="ORF">ITJ86_03385</name>
</gene>
<reference evidence="2 3" key="1">
    <citation type="submission" date="2020-11" db="EMBL/GenBank/DDBJ databases">
        <title>Winogradskyella marina sp. nov., isolated from marine sediment.</title>
        <authorList>
            <person name="Bo J."/>
            <person name="Wang S."/>
            <person name="Song X."/>
            <person name="Du Z."/>
        </authorList>
    </citation>
    <scope>NUCLEOTIDE SEQUENCE [LARGE SCALE GENOMIC DNA]</scope>
    <source>
        <strain evidence="2 3">F6397</strain>
    </source>
</reference>
<sequence length="186" mass="21033">MKTLFKHILVLAVLLGTCTSYANATLEVLPTFNSVKKGNSISVTDAVGEVIFSGLINYDGNISRLYDFSQLKDGIYTIEVEKSFEIEVSIVEIKNHNVNFLNQRSEKIYKPVFRLEKDRLIITKLALNNPSMGVEIYYGDELIHTESINESGDILNRIYKLDHSIKGDYTAVVTSNDRVFVQNFSL</sequence>
<comment type="caution">
    <text evidence="2">The sequence shown here is derived from an EMBL/GenBank/DDBJ whole genome shotgun (WGS) entry which is preliminary data.</text>
</comment>
<dbReference type="RefSeq" id="WP_195870209.1">
    <property type="nucleotide sequence ID" value="NZ_JADOET010000002.1"/>
</dbReference>
<proteinExistence type="predicted"/>
<evidence type="ECO:0000313" key="2">
    <source>
        <dbReference type="EMBL" id="MBF8148923.1"/>
    </source>
</evidence>
<accession>A0ABS0EF92</accession>
<organism evidence="2 3">
    <name type="scientific">Winogradskyella marina</name>
    <dbReference type="NCBI Taxonomy" id="2785530"/>
    <lineage>
        <taxon>Bacteria</taxon>
        <taxon>Pseudomonadati</taxon>
        <taxon>Bacteroidota</taxon>
        <taxon>Flavobacteriia</taxon>
        <taxon>Flavobacteriales</taxon>
        <taxon>Flavobacteriaceae</taxon>
        <taxon>Winogradskyella</taxon>
    </lineage>
</organism>
<dbReference type="Proteomes" id="UP000611215">
    <property type="component" value="Unassembled WGS sequence"/>
</dbReference>
<protein>
    <submittedName>
        <fullName evidence="2">Uncharacterized protein</fullName>
    </submittedName>
</protein>
<name>A0ABS0EF92_9FLAO</name>
<dbReference type="EMBL" id="JADOET010000002">
    <property type="protein sequence ID" value="MBF8148923.1"/>
    <property type="molecule type" value="Genomic_DNA"/>
</dbReference>
<feature type="signal peptide" evidence="1">
    <location>
        <begin position="1"/>
        <end position="22"/>
    </location>
</feature>
<feature type="chain" id="PRO_5046581162" evidence="1">
    <location>
        <begin position="23"/>
        <end position="186"/>
    </location>
</feature>